<dbReference type="AlphaFoldDB" id="A0A1I5DER4"/>
<evidence type="ECO:0000313" key="2">
    <source>
        <dbReference type="EMBL" id="SFN97607.1"/>
    </source>
</evidence>
<dbReference type="EMBL" id="FOUP01000008">
    <property type="protein sequence ID" value="SFN97607.1"/>
    <property type="molecule type" value="Genomic_DNA"/>
</dbReference>
<dbReference type="Proteomes" id="UP000199398">
    <property type="component" value="Unassembled WGS sequence"/>
</dbReference>
<reference evidence="2 3" key="1">
    <citation type="submission" date="2016-10" db="EMBL/GenBank/DDBJ databases">
        <authorList>
            <person name="de Groot N.N."/>
        </authorList>
    </citation>
    <scope>NUCLEOTIDE SEQUENCE [LARGE SCALE GENOMIC DNA]</scope>
    <source>
        <strain evidence="2 3">CPCC 201259</strain>
    </source>
</reference>
<sequence length="152" mass="16299">MTVMRVGTCQFPVSADIRSNARHIARQLRVAEQRGRTWPTSRKARCPGTPGSTSAASTAERHNDLGIADPVTPVVADFDVNINGAIRPYPVLNSGDFVTATTRSITDPALRSLIPVGAIDQLTHADDALINFSGWPRALAGSYRSMLRGSAE</sequence>
<organism evidence="2 3">
    <name type="scientific">Saccharopolyspora antimicrobica</name>
    <dbReference type="NCBI Taxonomy" id="455193"/>
    <lineage>
        <taxon>Bacteria</taxon>
        <taxon>Bacillati</taxon>
        <taxon>Actinomycetota</taxon>
        <taxon>Actinomycetes</taxon>
        <taxon>Pseudonocardiales</taxon>
        <taxon>Pseudonocardiaceae</taxon>
        <taxon>Saccharopolyspora</taxon>
    </lineage>
</organism>
<evidence type="ECO:0000256" key="1">
    <source>
        <dbReference type="SAM" id="MobiDB-lite"/>
    </source>
</evidence>
<dbReference type="STRING" id="455193.SAMN05421805_108108"/>
<accession>A0A1I5DER4</accession>
<evidence type="ECO:0000313" key="3">
    <source>
        <dbReference type="Proteomes" id="UP000199398"/>
    </source>
</evidence>
<feature type="region of interest" description="Disordered" evidence="1">
    <location>
        <begin position="33"/>
        <end position="59"/>
    </location>
</feature>
<dbReference type="RefSeq" id="WP_093155121.1">
    <property type="nucleotide sequence ID" value="NZ_FOUP01000008.1"/>
</dbReference>
<name>A0A1I5DER4_9PSEU</name>
<gene>
    <name evidence="2" type="ORF">SAMN05421805_108108</name>
</gene>
<proteinExistence type="predicted"/>
<dbReference type="OrthoDB" id="9811121at2"/>
<protein>
    <submittedName>
        <fullName evidence="2">Uncharacterized protein</fullName>
    </submittedName>
</protein>